<dbReference type="InterPro" id="IPR050680">
    <property type="entry name" value="YpeA/RimI_acetyltransf"/>
</dbReference>
<dbReference type="Gene3D" id="3.40.630.30">
    <property type="match status" value="1"/>
</dbReference>
<dbReference type="SUPFAM" id="SSF55729">
    <property type="entry name" value="Acyl-CoA N-acyltransferases (Nat)"/>
    <property type="match status" value="1"/>
</dbReference>
<dbReference type="GeneID" id="111104387"/>
<dbReference type="AlphaFoldDB" id="A0A8B8ASF7"/>
<dbReference type="PROSITE" id="PS51186">
    <property type="entry name" value="GNAT"/>
    <property type="match status" value="1"/>
</dbReference>
<evidence type="ECO:0000259" key="3">
    <source>
        <dbReference type="PROSITE" id="PS51186"/>
    </source>
</evidence>
<evidence type="ECO:0000256" key="1">
    <source>
        <dbReference type="ARBA" id="ARBA00022679"/>
    </source>
</evidence>
<dbReference type="GO" id="GO:0016747">
    <property type="term" value="F:acyltransferase activity, transferring groups other than amino-acyl groups"/>
    <property type="evidence" value="ECO:0007669"/>
    <property type="project" value="InterPro"/>
</dbReference>
<name>A0A8B8ASF7_CRAVI</name>
<sequence length="229" mass="25660">MADPFVTTQQPLAGDQKNPVLLSSGPVTVRNLSQSPEDRTFLGEVMVDGFEGKIVHATSRNKLPLMVKYYENSTRGRPPLFYERYLIAEYNGERAGACVLRFHGDSERFPERDEDLPSYGCCDMFGLCLLEVGTHADIPDGKAYVDHISVSSKFRGKGVGKILLDTADADAKKRGCKSIFLWVSTANRAQHLYERQGYVLKETKSWCCGCCTYCMTGEKEFALMEKDLQ</sequence>
<proteinExistence type="predicted"/>
<organism evidence="4 6">
    <name type="scientific">Crassostrea virginica</name>
    <name type="common">Eastern oyster</name>
    <dbReference type="NCBI Taxonomy" id="6565"/>
    <lineage>
        <taxon>Eukaryota</taxon>
        <taxon>Metazoa</taxon>
        <taxon>Spiralia</taxon>
        <taxon>Lophotrochozoa</taxon>
        <taxon>Mollusca</taxon>
        <taxon>Bivalvia</taxon>
        <taxon>Autobranchia</taxon>
        <taxon>Pteriomorphia</taxon>
        <taxon>Ostreida</taxon>
        <taxon>Ostreoidea</taxon>
        <taxon>Ostreidae</taxon>
        <taxon>Crassostrea</taxon>
    </lineage>
</organism>
<dbReference type="InterPro" id="IPR016181">
    <property type="entry name" value="Acyl_CoA_acyltransferase"/>
</dbReference>
<protein>
    <submittedName>
        <fullName evidence="5 6">Uncharacterized protein LOC111104387</fullName>
    </submittedName>
</protein>
<gene>
    <name evidence="5 6" type="primary">LOC111104387</name>
</gene>
<accession>A0A8B8ASF7</accession>
<dbReference type="InterPro" id="IPR000182">
    <property type="entry name" value="GNAT_dom"/>
</dbReference>
<dbReference type="RefSeq" id="XP_022294011.1">
    <property type="nucleotide sequence ID" value="XM_022438303.1"/>
</dbReference>
<keyword evidence="4" id="KW-1185">Reference proteome</keyword>
<keyword evidence="2" id="KW-0012">Acyltransferase</keyword>
<dbReference type="CDD" id="cd04301">
    <property type="entry name" value="NAT_SF"/>
    <property type="match status" value="1"/>
</dbReference>
<dbReference type="Proteomes" id="UP000694844">
    <property type="component" value="Chromosome 7"/>
</dbReference>
<evidence type="ECO:0000313" key="6">
    <source>
        <dbReference type="RefSeq" id="XP_022294011.1"/>
    </source>
</evidence>
<dbReference type="PANTHER" id="PTHR43420:SF47">
    <property type="entry name" value="N-ACETYLTRANSFERASE DOMAIN-CONTAINING PROTEIN"/>
    <property type="match status" value="1"/>
</dbReference>
<dbReference type="KEGG" id="cvn:111104387"/>
<reference evidence="5 6" key="1">
    <citation type="submission" date="2025-04" db="UniProtKB">
        <authorList>
            <consortium name="RefSeq"/>
        </authorList>
    </citation>
    <scope>IDENTIFICATION</scope>
    <source>
        <tissue evidence="5 6">Whole sample</tissue>
    </source>
</reference>
<evidence type="ECO:0000313" key="4">
    <source>
        <dbReference type="Proteomes" id="UP000694844"/>
    </source>
</evidence>
<dbReference type="OrthoDB" id="6283299at2759"/>
<dbReference type="Pfam" id="PF00583">
    <property type="entry name" value="Acetyltransf_1"/>
    <property type="match status" value="1"/>
</dbReference>
<evidence type="ECO:0000256" key="2">
    <source>
        <dbReference type="ARBA" id="ARBA00023315"/>
    </source>
</evidence>
<evidence type="ECO:0000313" key="5">
    <source>
        <dbReference type="RefSeq" id="XP_022294010.1"/>
    </source>
</evidence>
<dbReference type="RefSeq" id="XP_022294010.1">
    <property type="nucleotide sequence ID" value="XM_022438302.1"/>
</dbReference>
<keyword evidence="1" id="KW-0808">Transferase</keyword>
<dbReference type="PANTHER" id="PTHR43420">
    <property type="entry name" value="ACETYLTRANSFERASE"/>
    <property type="match status" value="1"/>
</dbReference>
<feature type="domain" description="N-acetyltransferase" evidence="3">
    <location>
        <begin position="27"/>
        <end position="229"/>
    </location>
</feature>